<name>A0AAW4NRP6_9BACT</name>
<feature type="signal peptide" evidence="5">
    <location>
        <begin position="1"/>
        <end position="25"/>
    </location>
</feature>
<evidence type="ECO:0000256" key="2">
    <source>
        <dbReference type="ARBA" id="ARBA00022801"/>
    </source>
</evidence>
<keyword evidence="1 4" id="KW-0645">Protease</keyword>
<accession>A0AAW4NRP6</accession>
<gene>
    <name evidence="7" type="ORF">KZY68_04100</name>
</gene>
<comment type="caution">
    <text evidence="7">The sequence shown here is derived from an EMBL/GenBank/DDBJ whole genome shotgun (WGS) entry which is preliminary data.</text>
</comment>
<dbReference type="EMBL" id="JAHXRF010000005">
    <property type="protein sequence ID" value="MBW4865214.1"/>
    <property type="molecule type" value="Genomic_DNA"/>
</dbReference>
<protein>
    <submittedName>
        <fullName evidence="7">S8 family serine peptidase</fullName>
    </submittedName>
</protein>
<dbReference type="AlphaFoldDB" id="A0AAW4NRP6"/>
<feature type="domain" description="Peptidase S8/S53" evidence="6">
    <location>
        <begin position="65"/>
        <end position="499"/>
    </location>
</feature>
<dbReference type="Proteomes" id="UP001196873">
    <property type="component" value="Unassembled WGS sequence"/>
</dbReference>
<evidence type="ECO:0000256" key="4">
    <source>
        <dbReference type="PROSITE-ProRule" id="PRU01240"/>
    </source>
</evidence>
<dbReference type="PROSITE" id="PS51892">
    <property type="entry name" value="SUBTILASE"/>
    <property type="match status" value="1"/>
</dbReference>
<evidence type="ECO:0000313" key="8">
    <source>
        <dbReference type="Proteomes" id="UP001196873"/>
    </source>
</evidence>
<feature type="active site" description="Charge relay system" evidence="4">
    <location>
        <position position="73"/>
    </location>
</feature>
<dbReference type="GO" id="GO:0006508">
    <property type="term" value="P:proteolysis"/>
    <property type="evidence" value="ECO:0007669"/>
    <property type="project" value="UniProtKB-KW"/>
</dbReference>
<dbReference type="InterPro" id="IPR000209">
    <property type="entry name" value="Peptidase_S8/S53_dom"/>
</dbReference>
<dbReference type="Pfam" id="PF00082">
    <property type="entry name" value="Peptidase_S8"/>
    <property type="match status" value="1"/>
</dbReference>
<keyword evidence="5" id="KW-0732">Signal</keyword>
<feature type="chain" id="PRO_5043397490" evidence="5">
    <location>
        <begin position="26"/>
        <end position="515"/>
    </location>
</feature>
<evidence type="ECO:0000313" key="7">
    <source>
        <dbReference type="EMBL" id="MBW4865214.1"/>
    </source>
</evidence>
<keyword evidence="3 4" id="KW-0720">Serine protease</keyword>
<evidence type="ECO:0000256" key="1">
    <source>
        <dbReference type="ARBA" id="ARBA00022670"/>
    </source>
</evidence>
<organism evidence="7 8">
    <name type="scientific">Segatella salivae</name>
    <dbReference type="NCBI Taxonomy" id="228604"/>
    <lineage>
        <taxon>Bacteria</taxon>
        <taxon>Pseudomonadati</taxon>
        <taxon>Bacteroidota</taxon>
        <taxon>Bacteroidia</taxon>
        <taxon>Bacteroidales</taxon>
        <taxon>Prevotellaceae</taxon>
        <taxon>Segatella</taxon>
    </lineage>
</organism>
<dbReference type="PROSITE" id="PS00138">
    <property type="entry name" value="SUBTILASE_SER"/>
    <property type="match status" value="1"/>
</dbReference>
<feature type="active site" description="Charge relay system" evidence="4">
    <location>
        <position position="462"/>
    </location>
</feature>
<sequence length="515" mass="57058">MEKNCKHKRYILSGMLLLMASGLSAQTSEYDRYAGWYKQWNDSLRGANIIGAQRVLQAHKAKKKQKVVVGVVDSGADTTCVALRPVLWTNPKEKFNGRDDDHNGYVDDVHGWNFLGTKDGKFNMTSAGTEEYRQFKRLYPKYKNIKSAAEVADADKQEYAYYVEMRRKAKINSYLMFYEIAGKKEKLIGEMDNLLRQTKVNVDTLSLAGMLNTEVKDTLVRNTFIQAIMTDLYRTPLTTKWNAYVEKQRSAYALMEKRIYGIAHDKDKRLLMGDNMDDATDRFYGNNTLNVDGMEHGNFVASVVAGIVDEDSRYSGVCSDARVMPVRVSPDGDEYDKDVATGIRYAVDNGAKVINLSLGKYTSPHPEMVNEAIAYAGKHNVLVVAAAGNSHLNIDSIGYFPAGVDAKGAPLSNFIRVGGTAIDGSRSSISNYGAHKVDLYAPGEYISGVYPGNQKDFANGTSVAAPIVSGIAAMLRTYFPKVSAVQLKRVLIETARNEKGLKLVDAEAAVKRLMK</sequence>
<evidence type="ECO:0000256" key="5">
    <source>
        <dbReference type="SAM" id="SignalP"/>
    </source>
</evidence>
<dbReference type="RefSeq" id="WP_219425487.1">
    <property type="nucleotide sequence ID" value="NZ_JAHXQY010000005.1"/>
</dbReference>
<dbReference type="PANTHER" id="PTHR43806">
    <property type="entry name" value="PEPTIDASE S8"/>
    <property type="match status" value="1"/>
</dbReference>
<dbReference type="GO" id="GO:0004252">
    <property type="term" value="F:serine-type endopeptidase activity"/>
    <property type="evidence" value="ECO:0007669"/>
    <property type="project" value="UniProtKB-UniRule"/>
</dbReference>
<dbReference type="InterPro" id="IPR050131">
    <property type="entry name" value="Peptidase_S8_subtilisin-like"/>
</dbReference>
<feature type="active site" description="Charge relay system" evidence="4">
    <location>
        <position position="296"/>
    </location>
</feature>
<proteinExistence type="inferred from homology"/>
<evidence type="ECO:0000256" key="3">
    <source>
        <dbReference type="ARBA" id="ARBA00022825"/>
    </source>
</evidence>
<reference evidence="7" key="1">
    <citation type="submission" date="2021-07" db="EMBL/GenBank/DDBJ databases">
        <title>Genomic diversity and antimicrobial resistance of Prevotella spp. isolated from chronic lung disease airways.</title>
        <authorList>
            <person name="Webb K.A."/>
            <person name="Olagoke O.S."/>
            <person name="Baird T."/>
            <person name="Neill J."/>
            <person name="Pham A."/>
            <person name="Wells T.J."/>
            <person name="Ramsay K.A."/>
            <person name="Bell S.C."/>
            <person name="Sarovich D.S."/>
            <person name="Price E.P."/>
        </authorList>
    </citation>
    <scope>NUCLEOTIDE SEQUENCE</scope>
    <source>
        <strain evidence="7">SCHI0047.S.3</strain>
    </source>
</reference>
<comment type="similarity">
    <text evidence="4">Belongs to the peptidase S8 family.</text>
</comment>
<dbReference type="PANTHER" id="PTHR43806:SF11">
    <property type="entry name" value="CEREVISIN-RELATED"/>
    <property type="match status" value="1"/>
</dbReference>
<keyword evidence="2 4" id="KW-0378">Hydrolase</keyword>
<dbReference type="InterPro" id="IPR023828">
    <property type="entry name" value="Peptidase_S8_Ser-AS"/>
</dbReference>
<evidence type="ECO:0000259" key="6">
    <source>
        <dbReference type="Pfam" id="PF00082"/>
    </source>
</evidence>